<evidence type="ECO:0000313" key="4">
    <source>
        <dbReference type="Proteomes" id="UP000002875"/>
    </source>
</evidence>
<feature type="transmembrane region" description="Helical" evidence="1">
    <location>
        <begin position="16"/>
        <end position="37"/>
    </location>
</feature>
<dbReference type="InterPro" id="IPR022276">
    <property type="entry name" value="Conjug_transposon_TraK"/>
</dbReference>
<proteinExistence type="predicted"/>
<evidence type="ECO:0000256" key="1">
    <source>
        <dbReference type="SAM" id="Phobius"/>
    </source>
</evidence>
<keyword evidence="4" id="KW-1185">Reference proteome</keyword>
<gene>
    <name evidence="3" type="ordered locus">Emtol_0326</name>
</gene>
<dbReference type="RefSeq" id="WP_015026339.1">
    <property type="nucleotide sequence ID" value="NC_018742.1"/>
</dbReference>
<sequence>MKSLHNIETSFQLTKTIAIVAVLASLIYSLVITFLYFKNANESAERVYIMSSGAAIEAFSSNVRENRPAEVRHHLKRLHELFFTISPDPKSIERNLEKAYYYGDASIKKLYEAYSEKQYYYDLISANASQEINIDSVYVDMKDYPFTAKCYSTIRINRATTKTTRTLVTDCTIMEINRSDNNPHGLMVQNWRVVENKDVKAEDNF</sequence>
<organism evidence="3 4">
    <name type="scientific">Emticicia oligotrophica (strain DSM 17448 / CIP 109782 / MTCC 6937 / GPTSA100-15)</name>
    <dbReference type="NCBI Taxonomy" id="929562"/>
    <lineage>
        <taxon>Bacteria</taxon>
        <taxon>Pseudomonadati</taxon>
        <taxon>Bacteroidota</taxon>
        <taxon>Cytophagia</taxon>
        <taxon>Cytophagales</taxon>
        <taxon>Leadbetterellaceae</taxon>
        <taxon>Emticicia</taxon>
    </lineage>
</organism>
<keyword evidence="1" id="KW-0472">Membrane</keyword>
<dbReference type="EMBL" id="CP002962">
    <property type="protein sequence ID" value="AFK05593.1"/>
    <property type="molecule type" value="Genomic_DNA"/>
</dbReference>
<name>A0ABN4ASI4_EMTOG</name>
<keyword evidence="1" id="KW-1133">Transmembrane helix</keyword>
<dbReference type="NCBIfam" id="TIGR03781">
    <property type="entry name" value="Bac_Flav_CT_K"/>
    <property type="match status" value="1"/>
</dbReference>
<feature type="domain" description="Bacterial virulence protein VirB8" evidence="2">
    <location>
        <begin position="85"/>
        <end position="195"/>
    </location>
</feature>
<dbReference type="InterPro" id="IPR007430">
    <property type="entry name" value="VirB8"/>
</dbReference>
<reference evidence="3 4" key="1">
    <citation type="submission" date="2011-07" db="EMBL/GenBank/DDBJ databases">
        <title>The complete genome of plasmid 1 of Emticicia oligotrophica DSM 17448.</title>
        <authorList>
            <consortium name="US DOE Joint Genome Institute (JGI-PGF)"/>
            <person name="Lucas S."/>
            <person name="Han J."/>
            <person name="Lapidus A."/>
            <person name="Bruce D."/>
            <person name="Goodwin L."/>
            <person name="Pitluck S."/>
            <person name="Peters L."/>
            <person name="Kyrpides N."/>
            <person name="Mavromatis K."/>
            <person name="Ivanova N."/>
            <person name="Ovchinnikova G."/>
            <person name="Teshima H."/>
            <person name="Detter J.C."/>
            <person name="Tapia R."/>
            <person name="Han C."/>
            <person name="Land M."/>
            <person name="Hauser L."/>
            <person name="Markowitz V."/>
            <person name="Cheng J.-F."/>
            <person name="Hugenholtz P."/>
            <person name="Woyke T."/>
            <person name="Wu D."/>
            <person name="Tindall B."/>
            <person name="Pomrenke H."/>
            <person name="Brambilla E."/>
            <person name="Klenk H.-P."/>
            <person name="Eisen J.A."/>
        </authorList>
    </citation>
    <scope>NUCLEOTIDE SEQUENCE [LARGE SCALE GENOMIC DNA]</scope>
    <source>
        <strain evidence="4">DSM 17448 / GPTSA100-15</strain>
        <plasmid evidence="3 4">pEMTOL01</plasmid>
    </source>
</reference>
<accession>A0ABN4ASI4</accession>
<evidence type="ECO:0000259" key="2">
    <source>
        <dbReference type="Pfam" id="PF04335"/>
    </source>
</evidence>
<dbReference type="Pfam" id="PF04335">
    <property type="entry name" value="VirB8"/>
    <property type="match status" value="1"/>
</dbReference>
<keyword evidence="1" id="KW-0812">Transmembrane</keyword>
<dbReference type="Proteomes" id="UP000002875">
    <property type="component" value="Plasmid pEMTOL01"/>
</dbReference>
<geneLocation type="plasmid" evidence="3 4">
    <name>pEMTOL01</name>
</geneLocation>
<keyword evidence="3" id="KW-0614">Plasmid</keyword>
<evidence type="ECO:0000313" key="3">
    <source>
        <dbReference type="EMBL" id="AFK05593.1"/>
    </source>
</evidence>
<protein>
    <submittedName>
        <fullName evidence="3">Conjugative transposon TraK protein</fullName>
    </submittedName>
</protein>